<evidence type="ECO:0000313" key="1">
    <source>
        <dbReference type="EMBL" id="GAA3940810.1"/>
    </source>
</evidence>
<gene>
    <name evidence="1" type="ORF">GCM10022406_25970</name>
</gene>
<proteinExistence type="predicted"/>
<accession>A0ABP7NCX6</accession>
<comment type="caution">
    <text evidence="1">The sequence shown here is derived from an EMBL/GenBank/DDBJ whole genome shotgun (WGS) entry which is preliminary data.</text>
</comment>
<sequence>MKSHDLPVSAKLERSASDRLIIAISAALGQAPWRMELLRTTWKSLGTALAAAYVADCYLGAHPQKRQQLDRAGLVSAIQLTMPSL</sequence>
<evidence type="ECO:0000313" key="2">
    <source>
        <dbReference type="Proteomes" id="UP001499909"/>
    </source>
</evidence>
<keyword evidence="2" id="KW-1185">Reference proteome</keyword>
<dbReference type="EMBL" id="BAABDH010000041">
    <property type="protein sequence ID" value="GAA3940810.1"/>
    <property type="molecule type" value="Genomic_DNA"/>
</dbReference>
<dbReference type="Proteomes" id="UP001499909">
    <property type="component" value="Unassembled WGS sequence"/>
</dbReference>
<dbReference type="RefSeq" id="WP_345114528.1">
    <property type="nucleotide sequence ID" value="NZ_BAABDH010000041.1"/>
</dbReference>
<reference evidence="2" key="1">
    <citation type="journal article" date="2019" name="Int. J. Syst. Evol. Microbiol.">
        <title>The Global Catalogue of Microorganisms (GCM) 10K type strain sequencing project: providing services to taxonomists for standard genome sequencing and annotation.</title>
        <authorList>
            <consortium name="The Broad Institute Genomics Platform"/>
            <consortium name="The Broad Institute Genome Sequencing Center for Infectious Disease"/>
            <person name="Wu L."/>
            <person name="Ma J."/>
        </authorList>
    </citation>
    <scope>NUCLEOTIDE SEQUENCE [LARGE SCALE GENOMIC DNA]</scope>
    <source>
        <strain evidence="2">JCM 17214</strain>
    </source>
</reference>
<name>A0ABP7NCX6_9BACT</name>
<organism evidence="1 2">
    <name type="scientific">Hymenobacter algoricola</name>
    <dbReference type="NCBI Taxonomy" id="486267"/>
    <lineage>
        <taxon>Bacteria</taxon>
        <taxon>Pseudomonadati</taxon>
        <taxon>Bacteroidota</taxon>
        <taxon>Cytophagia</taxon>
        <taxon>Cytophagales</taxon>
        <taxon>Hymenobacteraceae</taxon>
        <taxon>Hymenobacter</taxon>
    </lineage>
</organism>
<protein>
    <submittedName>
        <fullName evidence="1">Uncharacterized protein</fullName>
    </submittedName>
</protein>